<dbReference type="InterPro" id="IPR051406">
    <property type="entry name" value="PLD_domain"/>
</dbReference>
<dbReference type="KEGG" id="cher:DK880_00081"/>
<keyword evidence="7" id="KW-1133">Transmembrane helix</keyword>
<dbReference type="EMBL" id="CP029619">
    <property type="protein sequence ID" value="AWN81419.1"/>
    <property type="molecule type" value="Genomic_DNA"/>
</dbReference>
<keyword evidence="4 9" id="KW-0378">Hydrolase</keyword>
<evidence type="ECO:0000256" key="4">
    <source>
        <dbReference type="ARBA" id="ARBA00022801"/>
    </source>
</evidence>
<dbReference type="GO" id="GO:0016891">
    <property type="term" value="F:RNA endonuclease activity producing 5'-phosphomonoesters, hydrolytic mechanism"/>
    <property type="evidence" value="ECO:0007669"/>
    <property type="project" value="TreeGrafter"/>
</dbReference>
<dbReference type="CDD" id="cd09170">
    <property type="entry name" value="PLDc_Nuc"/>
    <property type="match status" value="1"/>
</dbReference>
<evidence type="ECO:0000256" key="3">
    <source>
        <dbReference type="ARBA" id="ARBA00012027"/>
    </source>
</evidence>
<comment type="similarity">
    <text evidence="2">Belongs to the phospholipase D family.</text>
</comment>
<dbReference type="PANTHER" id="PTHR43856:SF1">
    <property type="entry name" value="MITOCHONDRIAL CARDIOLIPIN HYDROLASE"/>
    <property type="match status" value="1"/>
</dbReference>
<keyword evidence="5" id="KW-0442">Lipid degradation</keyword>
<dbReference type="SUPFAM" id="SSF56024">
    <property type="entry name" value="Phospholipase D/nuclease"/>
    <property type="match status" value="1"/>
</dbReference>
<dbReference type="PANTHER" id="PTHR43856">
    <property type="entry name" value="CARDIOLIPIN HYDROLASE"/>
    <property type="match status" value="1"/>
</dbReference>
<evidence type="ECO:0000256" key="2">
    <source>
        <dbReference type="ARBA" id="ARBA00008664"/>
    </source>
</evidence>
<gene>
    <name evidence="9" type="primary">pld</name>
    <name evidence="9" type="ORF">DK880_00081</name>
</gene>
<keyword evidence="6" id="KW-0443">Lipid metabolism</keyword>
<keyword evidence="7" id="KW-0472">Membrane</keyword>
<comment type="catalytic activity">
    <reaction evidence="1">
        <text>a 1,2-diacyl-sn-glycero-3-phosphocholine + H2O = a 1,2-diacyl-sn-glycero-3-phosphate + choline + H(+)</text>
        <dbReference type="Rhea" id="RHEA:14445"/>
        <dbReference type="ChEBI" id="CHEBI:15354"/>
        <dbReference type="ChEBI" id="CHEBI:15377"/>
        <dbReference type="ChEBI" id="CHEBI:15378"/>
        <dbReference type="ChEBI" id="CHEBI:57643"/>
        <dbReference type="ChEBI" id="CHEBI:58608"/>
        <dbReference type="EC" id="3.1.4.4"/>
    </reaction>
</comment>
<dbReference type="RefSeq" id="WP_109996883.1">
    <property type="nucleotide sequence ID" value="NZ_CP029619.1"/>
</dbReference>
<sequence length="208" mass="23216">MKKFTLRIVGCPITKTQVKYILAIVMAISSLLTHYSACQPFRRGSNAIMIESYFTPEDPCTDIVVSRIRSAKQLILVQAYVLTSLKIVQALLQAHRKKITVQILIDKNALASYGSKVTLLLKQGIPIIIDKTAGLAHSKTMIIDDLYVITGSFNWTHSAQSKNTENLIIITGAENNKQFKENWYKRATAGERLTLLPIHSAYHTSALV</sequence>
<dbReference type="PROSITE" id="PS50035">
    <property type="entry name" value="PLD"/>
    <property type="match status" value="1"/>
</dbReference>
<name>A0A2Z3L7J3_9BACT</name>
<evidence type="ECO:0000313" key="9">
    <source>
        <dbReference type="EMBL" id="AWN81419.1"/>
    </source>
</evidence>
<feature type="transmembrane region" description="Helical" evidence="7">
    <location>
        <begin position="20"/>
        <end position="37"/>
    </location>
</feature>
<accession>A0A2Z3L7J3</accession>
<dbReference type="Gene3D" id="3.30.870.10">
    <property type="entry name" value="Endonuclease Chain A"/>
    <property type="match status" value="1"/>
</dbReference>
<dbReference type="AlphaFoldDB" id="A0A2Z3L7J3"/>
<reference evidence="9 10" key="1">
    <citation type="submission" date="2018-05" db="EMBL/GenBank/DDBJ databases">
        <title>Candidatus Cardinium hertigii Genome Assembly.</title>
        <authorList>
            <person name="Showmaker K.C."/>
            <person name="Walden K.O."/>
            <person name="Fields C.J."/>
            <person name="Lambert K.N."/>
            <person name="Hudson M.E."/>
        </authorList>
    </citation>
    <scope>NUCLEOTIDE SEQUENCE [LARGE SCALE GENOMIC DNA]</scope>
    <source>
        <strain evidence="10">cHgTN10</strain>
    </source>
</reference>
<keyword evidence="10" id="KW-1185">Reference proteome</keyword>
<protein>
    <recommendedName>
        <fullName evidence="3">phospholipase D</fullName>
        <ecNumber evidence="3">3.1.4.4</ecNumber>
    </recommendedName>
</protein>
<dbReference type="GO" id="GO:0004630">
    <property type="term" value="F:phospholipase D activity"/>
    <property type="evidence" value="ECO:0007669"/>
    <property type="project" value="UniProtKB-EC"/>
</dbReference>
<evidence type="ECO:0000256" key="1">
    <source>
        <dbReference type="ARBA" id="ARBA00000798"/>
    </source>
</evidence>
<evidence type="ECO:0000256" key="7">
    <source>
        <dbReference type="SAM" id="Phobius"/>
    </source>
</evidence>
<dbReference type="Pfam" id="PF13091">
    <property type="entry name" value="PLDc_2"/>
    <property type="match status" value="1"/>
</dbReference>
<evidence type="ECO:0000256" key="5">
    <source>
        <dbReference type="ARBA" id="ARBA00022963"/>
    </source>
</evidence>
<dbReference type="GO" id="GO:0016042">
    <property type="term" value="P:lipid catabolic process"/>
    <property type="evidence" value="ECO:0007669"/>
    <property type="project" value="UniProtKB-KW"/>
</dbReference>
<organism evidence="9 10">
    <name type="scientific">Candidatus Cardinium hertigii</name>
    <dbReference type="NCBI Taxonomy" id="247481"/>
    <lineage>
        <taxon>Bacteria</taxon>
        <taxon>Pseudomonadati</taxon>
        <taxon>Bacteroidota</taxon>
        <taxon>Cytophagia</taxon>
        <taxon>Cytophagales</taxon>
        <taxon>Amoebophilaceae</taxon>
        <taxon>Candidatus Cardinium</taxon>
    </lineage>
</organism>
<dbReference type="GO" id="GO:0006793">
    <property type="term" value="P:phosphorus metabolic process"/>
    <property type="evidence" value="ECO:0007669"/>
    <property type="project" value="UniProtKB-ARBA"/>
</dbReference>
<feature type="domain" description="PLD phosphodiesterase" evidence="8">
    <location>
        <begin position="132"/>
        <end position="159"/>
    </location>
</feature>
<evidence type="ECO:0000259" key="8">
    <source>
        <dbReference type="PROSITE" id="PS50035"/>
    </source>
</evidence>
<evidence type="ECO:0000256" key="6">
    <source>
        <dbReference type="ARBA" id="ARBA00023098"/>
    </source>
</evidence>
<dbReference type="InterPro" id="IPR025202">
    <property type="entry name" value="PLD-like_dom"/>
</dbReference>
<dbReference type="SMART" id="SM00155">
    <property type="entry name" value="PLDc"/>
    <property type="match status" value="1"/>
</dbReference>
<keyword evidence="7" id="KW-0812">Transmembrane</keyword>
<dbReference type="Proteomes" id="UP000245872">
    <property type="component" value="Chromosome"/>
</dbReference>
<proteinExistence type="inferred from homology"/>
<dbReference type="InterPro" id="IPR001736">
    <property type="entry name" value="PLipase_D/transphosphatidylase"/>
</dbReference>
<evidence type="ECO:0000313" key="10">
    <source>
        <dbReference type="Proteomes" id="UP000245872"/>
    </source>
</evidence>
<dbReference type="OrthoDB" id="9762009at2"/>
<dbReference type="EC" id="3.1.4.4" evidence="3"/>